<name>A0A5D3C279_CUCMM</name>
<dbReference type="GO" id="GO:0003676">
    <property type="term" value="F:nucleic acid binding"/>
    <property type="evidence" value="ECO:0007669"/>
    <property type="project" value="InterPro"/>
</dbReference>
<dbReference type="EMBL" id="SSTD01013865">
    <property type="protein sequence ID" value="TYK05394.1"/>
    <property type="molecule type" value="Genomic_DNA"/>
</dbReference>
<dbReference type="PANTHER" id="PTHR48475">
    <property type="entry name" value="RIBONUCLEASE H"/>
    <property type="match status" value="1"/>
</dbReference>
<dbReference type="InterPro" id="IPR001584">
    <property type="entry name" value="Integrase_cat-core"/>
</dbReference>
<dbReference type="PANTHER" id="PTHR48475:SF1">
    <property type="entry name" value="RNASE H TYPE-1 DOMAIN-CONTAINING PROTEIN"/>
    <property type="match status" value="1"/>
</dbReference>
<evidence type="ECO:0000313" key="3">
    <source>
        <dbReference type="Proteomes" id="UP000321947"/>
    </source>
</evidence>
<proteinExistence type="predicted"/>
<sequence>MTKKVLRAKISSELIHSEHYGPINVKVQGGNEYFINLVDDHSRFGHVYLLQYKSDSLEKFREYKAEVENQFEAASYCNVTRGVVLKFTKKEPVCCYGLPEGIITDNVKNLNKKMVDELCEQFKINHRNSTLYRPKMNGAVEAANRNIKRIIKKMTITYKDWHEMLSFALHGYRTSVRTSTGATPFYLVYGMEAVLPLEVKIPSLRILMEAKLEEAEWMRGRYEQLNFVEEKRSEAEVEACLSDPLFIKLSPGAKIDVFSNLVKSSPDLKLRSEAGAEACLSSPLFIKPSLGAKVEVFSNVVKSSTI</sequence>
<dbReference type="InterPro" id="IPR036397">
    <property type="entry name" value="RNaseH_sf"/>
</dbReference>
<feature type="domain" description="Integrase catalytic" evidence="1">
    <location>
        <begin position="1"/>
        <end position="192"/>
    </location>
</feature>
<dbReference type="AlphaFoldDB" id="A0A5D3C279"/>
<evidence type="ECO:0000313" key="2">
    <source>
        <dbReference type="EMBL" id="TYK05394.1"/>
    </source>
</evidence>
<protein>
    <submittedName>
        <fullName evidence="2">Pol polyprotein</fullName>
    </submittedName>
</protein>
<dbReference type="PROSITE" id="PS50994">
    <property type="entry name" value="INTEGRASE"/>
    <property type="match status" value="1"/>
</dbReference>
<dbReference type="GO" id="GO:0015074">
    <property type="term" value="P:DNA integration"/>
    <property type="evidence" value="ECO:0007669"/>
    <property type="project" value="InterPro"/>
</dbReference>
<accession>A0A5D3C279</accession>
<gene>
    <name evidence="2" type="ORF">E5676_scaffold83G00710</name>
</gene>
<dbReference type="Proteomes" id="UP000321947">
    <property type="component" value="Unassembled WGS sequence"/>
</dbReference>
<reference evidence="2 3" key="1">
    <citation type="submission" date="2019-08" db="EMBL/GenBank/DDBJ databases">
        <title>Draft genome sequences of two oriental melons (Cucumis melo L. var makuwa).</title>
        <authorList>
            <person name="Kwon S.-Y."/>
        </authorList>
    </citation>
    <scope>NUCLEOTIDE SEQUENCE [LARGE SCALE GENOMIC DNA]</scope>
    <source>
        <strain evidence="3">cv. Chang Bougi</strain>
        <tissue evidence="2">Leaf</tissue>
    </source>
</reference>
<evidence type="ECO:0000259" key="1">
    <source>
        <dbReference type="PROSITE" id="PS50994"/>
    </source>
</evidence>
<comment type="caution">
    <text evidence="2">The sequence shown here is derived from an EMBL/GenBank/DDBJ whole genome shotgun (WGS) entry which is preliminary data.</text>
</comment>
<organism evidence="2 3">
    <name type="scientific">Cucumis melo var. makuwa</name>
    <name type="common">Oriental melon</name>
    <dbReference type="NCBI Taxonomy" id="1194695"/>
    <lineage>
        <taxon>Eukaryota</taxon>
        <taxon>Viridiplantae</taxon>
        <taxon>Streptophyta</taxon>
        <taxon>Embryophyta</taxon>
        <taxon>Tracheophyta</taxon>
        <taxon>Spermatophyta</taxon>
        <taxon>Magnoliopsida</taxon>
        <taxon>eudicotyledons</taxon>
        <taxon>Gunneridae</taxon>
        <taxon>Pentapetalae</taxon>
        <taxon>rosids</taxon>
        <taxon>fabids</taxon>
        <taxon>Cucurbitales</taxon>
        <taxon>Cucurbitaceae</taxon>
        <taxon>Benincaseae</taxon>
        <taxon>Cucumis</taxon>
    </lineage>
</organism>
<dbReference type="Gene3D" id="3.30.420.10">
    <property type="entry name" value="Ribonuclease H-like superfamily/Ribonuclease H"/>
    <property type="match status" value="1"/>
</dbReference>
<dbReference type="InterPro" id="IPR012337">
    <property type="entry name" value="RNaseH-like_sf"/>
</dbReference>
<dbReference type="SUPFAM" id="SSF53098">
    <property type="entry name" value="Ribonuclease H-like"/>
    <property type="match status" value="1"/>
</dbReference>